<dbReference type="InterPro" id="IPR006046">
    <property type="entry name" value="Alpha_amylase"/>
</dbReference>
<dbReference type="GO" id="GO:0016853">
    <property type="term" value="F:isomerase activity"/>
    <property type="evidence" value="ECO:0007669"/>
    <property type="project" value="UniProtKB-KW"/>
</dbReference>
<dbReference type="SUPFAM" id="SSF51011">
    <property type="entry name" value="Glycosyl hydrolase domain"/>
    <property type="match status" value="1"/>
</dbReference>
<dbReference type="AlphaFoldDB" id="A0A6J4V8E9"/>
<dbReference type="InterPro" id="IPR017853">
    <property type="entry name" value="GH"/>
</dbReference>
<accession>A0A6J4V8E9</accession>
<dbReference type="Gene3D" id="3.90.400.10">
    <property type="entry name" value="Oligo-1,6-glucosidase, Domain 2"/>
    <property type="match status" value="1"/>
</dbReference>
<dbReference type="InterPro" id="IPR013780">
    <property type="entry name" value="Glyco_hydro_b"/>
</dbReference>
<dbReference type="EMBL" id="CADCWG010000260">
    <property type="protein sequence ID" value="CAA9571921.1"/>
    <property type="molecule type" value="Genomic_DNA"/>
</dbReference>
<keyword evidence="3" id="KW-0119">Carbohydrate metabolism</keyword>
<dbReference type="CDD" id="cd11316">
    <property type="entry name" value="AmyAc_bac2_AmyA"/>
    <property type="match status" value="1"/>
</dbReference>
<proteinExistence type="inferred from homology"/>
<dbReference type="GO" id="GO:0009313">
    <property type="term" value="P:oligosaccharide catabolic process"/>
    <property type="evidence" value="ECO:0007669"/>
    <property type="project" value="TreeGrafter"/>
</dbReference>
<keyword evidence="3" id="KW-0378">Hydrolase</keyword>
<protein>
    <recommendedName>
        <fullName evidence="3">Alpha-amylase</fullName>
        <ecNumber evidence="3">3.2.1.1</ecNumber>
    </recommendedName>
</protein>
<name>A0A6J4V8E9_9BACT</name>
<dbReference type="SUPFAM" id="SSF51445">
    <property type="entry name" value="(Trans)glycosidases"/>
    <property type="match status" value="1"/>
</dbReference>
<gene>
    <name evidence="5" type="ORF">AVDCRST_MAG49-3713</name>
</gene>
<evidence type="ECO:0000256" key="1">
    <source>
        <dbReference type="ARBA" id="ARBA00008061"/>
    </source>
</evidence>
<dbReference type="Gene3D" id="2.60.40.1180">
    <property type="entry name" value="Golgi alpha-mannosidase II"/>
    <property type="match status" value="1"/>
</dbReference>
<evidence type="ECO:0000313" key="5">
    <source>
        <dbReference type="EMBL" id="CAA9571921.1"/>
    </source>
</evidence>
<dbReference type="SMART" id="SM00642">
    <property type="entry name" value="Aamy"/>
    <property type="match status" value="1"/>
</dbReference>
<keyword evidence="3" id="KW-0326">Glycosidase</keyword>
<dbReference type="Pfam" id="PF00128">
    <property type="entry name" value="Alpha-amylase"/>
    <property type="match status" value="1"/>
</dbReference>
<organism evidence="5">
    <name type="scientific">uncultured Thermomicrobiales bacterium</name>
    <dbReference type="NCBI Taxonomy" id="1645740"/>
    <lineage>
        <taxon>Bacteria</taxon>
        <taxon>Pseudomonadati</taxon>
        <taxon>Thermomicrobiota</taxon>
        <taxon>Thermomicrobia</taxon>
        <taxon>Thermomicrobiales</taxon>
        <taxon>environmental samples</taxon>
    </lineage>
</organism>
<dbReference type="InterPro" id="IPR006047">
    <property type="entry name" value="GH13_cat_dom"/>
</dbReference>
<dbReference type="PRINTS" id="PR00110">
    <property type="entry name" value="ALPHAAMYLASE"/>
</dbReference>
<sequence length="554" mass="59515">MRRRAKVHRTTVAALSLAVLVAAGGGGVRAQGQLPLPSPPTPAATAGWVDDAVCYEVFVRSFADSDGDGVGDLRGLTDRLDYINDGDPATRTDLGATCLWLMPIFESPSYHGYDTVDHYAVDREYGSNEDFVALIDAAHARGVRVLLDLMLNHTSSEHPWFREALADPASPYRDWYRFSTEDPGYRGPWGQEVWHPSPVGGEYFYGVFYEGMPDLNYRNPAVTAEAERISRFWLEEMGADGFRLDAIKHLIEDDRVQENTPETQRWLREYRAFLGRVAPDAFTVGEVFGGGTGVLASYYPDGLDSFFAFEVGQTLLAAANYGLAADFVEAAEGAYTKLPDQRWAPFLTNHDQPRTMTELGDVAEARLAATALLTLPGLPFVYYGEEIGMGGDKPDELIRTPMQWAPGPGGGFTEGRPWEPFQPDLDTVNVAAQDADPASLLNRYRALVALHAEVPALGHGDFAVLETGSAGVAAYVRRAGDSVVLVVLNFGKAPATGVALGGVTSLAAGAYGATPLLDHAAGAPLTVADGGTIGGYVALPSLEPKSGYVFALAS</sequence>
<dbReference type="PANTHER" id="PTHR10357">
    <property type="entry name" value="ALPHA-AMYLASE FAMILY MEMBER"/>
    <property type="match status" value="1"/>
</dbReference>
<evidence type="ECO:0000256" key="2">
    <source>
        <dbReference type="RuleBase" id="RU003615"/>
    </source>
</evidence>
<comment type="catalytic activity">
    <reaction evidence="3">
        <text>Endohydrolysis of (1-&gt;4)-alpha-D-glucosidic linkages in polysaccharides containing three or more (1-&gt;4)-alpha-linked D-glucose units.</text>
        <dbReference type="EC" id="3.2.1.1"/>
    </reaction>
</comment>
<dbReference type="InterPro" id="IPR045857">
    <property type="entry name" value="O16G_dom_2"/>
</dbReference>
<dbReference type="GO" id="GO:0043169">
    <property type="term" value="F:cation binding"/>
    <property type="evidence" value="ECO:0007669"/>
    <property type="project" value="InterPro"/>
</dbReference>
<feature type="domain" description="Glycosyl hydrolase family 13 catalytic" evidence="4">
    <location>
        <begin position="56"/>
        <end position="451"/>
    </location>
</feature>
<dbReference type="Gene3D" id="3.20.20.80">
    <property type="entry name" value="Glycosidases"/>
    <property type="match status" value="1"/>
</dbReference>
<evidence type="ECO:0000259" key="4">
    <source>
        <dbReference type="SMART" id="SM00642"/>
    </source>
</evidence>
<dbReference type="EC" id="3.2.1.1" evidence="3"/>
<comment type="similarity">
    <text evidence="1 2">Belongs to the glycosyl hydrolase 13 family.</text>
</comment>
<reference evidence="5" key="1">
    <citation type="submission" date="2020-02" db="EMBL/GenBank/DDBJ databases">
        <authorList>
            <person name="Meier V. D."/>
        </authorList>
    </citation>
    <scope>NUCLEOTIDE SEQUENCE</scope>
    <source>
        <strain evidence="5">AVDCRST_MAG49</strain>
    </source>
</reference>
<evidence type="ECO:0000256" key="3">
    <source>
        <dbReference type="RuleBase" id="RU361134"/>
    </source>
</evidence>
<dbReference type="GO" id="GO:0004556">
    <property type="term" value="F:alpha-amylase activity"/>
    <property type="evidence" value="ECO:0007669"/>
    <property type="project" value="UniProtKB-UniRule"/>
</dbReference>
<keyword evidence="5" id="KW-0413">Isomerase</keyword>
<dbReference type="PANTHER" id="PTHR10357:SF179">
    <property type="entry name" value="NEUTRAL AND BASIC AMINO ACID TRANSPORT PROTEIN RBAT"/>
    <property type="match status" value="1"/>
</dbReference>